<dbReference type="Gene3D" id="3.40.50.300">
    <property type="entry name" value="P-loop containing nucleotide triphosphate hydrolases"/>
    <property type="match status" value="1"/>
</dbReference>
<name>A0AAJ5W7F5_9SPHI</name>
<accession>A0AAJ5W7F5</accession>
<feature type="domain" description="Endonuclease GajA/Old nuclease/RecF-like AAA" evidence="1">
    <location>
        <begin position="1"/>
        <end position="61"/>
    </location>
</feature>
<proteinExistence type="predicted"/>
<reference evidence="2" key="1">
    <citation type="submission" date="2023-03" db="EMBL/GenBank/DDBJ databases">
        <title>Andean soil-derived lignocellulolytic bacterial consortium as a source of novel taxa and putative plastic-active enzymes.</title>
        <authorList>
            <person name="Diaz-Garcia L."/>
            <person name="Chuvochina M."/>
            <person name="Feuerriegel G."/>
            <person name="Bunk B."/>
            <person name="Sproer C."/>
            <person name="Streit W.R."/>
            <person name="Rodriguez L.M."/>
            <person name="Overmann J."/>
            <person name="Jimenez D.J."/>
        </authorList>
    </citation>
    <scope>NUCLEOTIDE SEQUENCE</scope>
    <source>
        <strain evidence="2">MAG 3858</strain>
    </source>
</reference>
<dbReference type="InterPro" id="IPR027417">
    <property type="entry name" value="P-loop_NTPase"/>
</dbReference>
<dbReference type="InterPro" id="IPR051396">
    <property type="entry name" value="Bact_Antivir_Def_Nuclease"/>
</dbReference>
<evidence type="ECO:0000313" key="3">
    <source>
        <dbReference type="Proteomes" id="UP001214530"/>
    </source>
</evidence>
<sequence>MIEKIQIRNFKNISDLTLELENLNVLVGSNNSGKSSILQAIQFAVSVSQTTNFEYTKWNRTNGKLPTSLTPEQLIYAPFRDVYSLAYGGKLKTEMVSAIQVDFFEKDSQDHSKVLIRKGKNKNIATEIHNRPIGDLLRKIEEPFSIYVPGLAGIPGYEELKSPGLVRRAAARGDANNVFRNIIWLLHTKEQDWQAFMKDVKDIFPDVDILVYFDKERDEHLNVRINYDGKNLPIDAAGTGFLQIIQILAYIYIYKPKILLLDEPDAHLHPNNQRKLAKKLFELSVEKEFQVIISTHSRHFLYELEPIAKINWINSGKILNEELSIVNVLMDIGALDKGDLLKNDKLKLIVLTEDEDQIPIKTIVQASGIPTDEIDIWSYKGCSDVKTANVLSAFILKNAPNIKIAIHRDRDYYEDPEMEEILHGYNQNIEYHFVTTGTDIEAHLLNSEHINHIFPEVTIQRAEELITLAIANASEKSRKKYVNTLTDKSLKNKQGHKAGENVEVAEKNIKDNPLRYSHGKTVLGQLKASLQKEIGKNANVFQPSKFIATPIFDKIKDDLWKKGNHEIEN</sequence>
<dbReference type="PANTHER" id="PTHR43581:SF2">
    <property type="entry name" value="EXCINUCLEASE ATPASE SUBUNIT"/>
    <property type="match status" value="1"/>
</dbReference>
<dbReference type="Proteomes" id="UP001214530">
    <property type="component" value="Chromosome"/>
</dbReference>
<evidence type="ECO:0000313" key="2">
    <source>
        <dbReference type="EMBL" id="WEK17937.1"/>
    </source>
</evidence>
<protein>
    <submittedName>
        <fullName evidence="2">AAA family ATPase</fullName>
    </submittedName>
</protein>
<dbReference type="InterPro" id="IPR041685">
    <property type="entry name" value="AAA_GajA/Old/RecF-like"/>
</dbReference>
<dbReference type="AlphaFoldDB" id="A0AAJ5W7F5"/>
<dbReference type="PANTHER" id="PTHR43581">
    <property type="entry name" value="ATP/GTP PHOSPHATASE"/>
    <property type="match status" value="1"/>
</dbReference>
<organism evidence="2 3">
    <name type="scientific">Candidatus Pedobacter colombiensis</name>
    <dbReference type="NCBI Taxonomy" id="3121371"/>
    <lineage>
        <taxon>Bacteria</taxon>
        <taxon>Pseudomonadati</taxon>
        <taxon>Bacteroidota</taxon>
        <taxon>Sphingobacteriia</taxon>
        <taxon>Sphingobacteriales</taxon>
        <taxon>Sphingobacteriaceae</taxon>
        <taxon>Pedobacter</taxon>
    </lineage>
</organism>
<dbReference type="EMBL" id="CP119313">
    <property type="protein sequence ID" value="WEK17937.1"/>
    <property type="molecule type" value="Genomic_DNA"/>
</dbReference>
<dbReference type="CDD" id="cd00267">
    <property type="entry name" value="ABC_ATPase"/>
    <property type="match status" value="1"/>
</dbReference>
<feature type="domain" description="Endonuclease GajA/Old nuclease/RecF-like AAA" evidence="1">
    <location>
        <begin position="182"/>
        <end position="300"/>
    </location>
</feature>
<dbReference type="Pfam" id="PF13175">
    <property type="entry name" value="AAA_15"/>
    <property type="match status" value="2"/>
</dbReference>
<evidence type="ECO:0000259" key="1">
    <source>
        <dbReference type="Pfam" id="PF13175"/>
    </source>
</evidence>
<gene>
    <name evidence="2" type="ORF">P0Y49_14135</name>
</gene>
<dbReference type="SUPFAM" id="SSF52540">
    <property type="entry name" value="P-loop containing nucleoside triphosphate hydrolases"/>
    <property type="match status" value="1"/>
</dbReference>